<evidence type="ECO:0000313" key="13">
    <source>
        <dbReference type="EMBL" id="CAF2224680.1"/>
    </source>
</evidence>
<dbReference type="AlphaFoldDB" id="A0A816TML1"/>
<evidence type="ECO:0000313" key="17">
    <source>
        <dbReference type="Proteomes" id="UP000663887"/>
    </source>
</evidence>
<dbReference type="Gene3D" id="1.25.40.10">
    <property type="entry name" value="Tetratricopeptide repeat domain"/>
    <property type="match status" value="4"/>
</dbReference>
<evidence type="ECO:0000256" key="3">
    <source>
        <dbReference type="ARBA" id="ARBA00022490"/>
    </source>
</evidence>
<dbReference type="InterPro" id="IPR000768">
    <property type="entry name" value="ART"/>
</dbReference>
<dbReference type="SUPFAM" id="SSF56399">
    <property type="entry name" value="ADP-ribosylation"/>
    <property type="match status" value="1"/>
</dbReference>
<dbReference type="InterPro" id="IPR011990">
    <property type="entry name" value="TPR-like_helical_dom_sf"/>
</dbReference>
<gene>
    <name evidence="14" type="ORF">OVN521_LOCUS4890</name>
    <name evidence="15" type="ORF">UXM345_LOCUS12904</name>
    <name evidence="13" type="ORF">WKI299_LOCUS35705</name>
    <name evidence="12" type="ORF">XDN619_LOCUS19065</name>
</gene>
<evidence type="ECO:0000313" key="15">
    <source>
        <dbReference type="EMBL" id="CAF3943550.1"/>
    </source>
</evidence>
<keyword evidence="16" id="KW-1185">Reference proteome</keyword>
<dbReference type="SMART" id="SM00028">
    <property type="entry name" value="TPR"/>
    <property type="match status" value="11"/>
</dbReference>
<dbReference type="GO" id="GO:0016779">
    <property type="term" value="F:nucleotidyltransferase activity"/>
    <property type="evidence" value="ECO:0007669"/>
    <property type="project" value="UniProtKB-KW"/>
</dbReference>
<evidence type="ECO:0000256" key="5">
    <source>
        <dbReference type="ARBA" id="ARBA00022679"/>
    </source>
</evidence>
<evidence type="ECO:0000313" key="12">
    <source>
        <dbReference type="EMBL" id="CAF2103061.1"/>
    </source>
</evidence>
<dbReference type="Gene3D" id="3.90.176.10">
    <property type="entry name" value="Toxin ADP-ribosyltransferase, Chain A, domain 1"/>
    <property type="match status" value="1"/>
</dbReference>
<dbReference type="SUPFAM" id="SSF48452">
    <property type="entry name" value="TPR-like"/>
    <property type="match status" value="4"/>
</dbReference>
<protein>
    <recommendedName>
        <fullName evidence="11">NAD(P)(+)--arginine ADP-ribosyltransferase</fullName>
        <ecNumber evidence="11">2.4.2.31</ecNumber>
    </recommendedName>
    <alternativeName>
        <fullName evidence="11">Mono(ADP-ribosyl)transferase</fullName>
    </alternativeName>
</protein>
<evidence type="ECO:0000256" key="8">
    <source>
        <dbReference type="ARBA" id="ARBA00022803"/>
    </source>
</evidence>
<dbReference type="EMBL" id="CAJOBG010000467">
    <property type="protein sequence ID" value="CAF3818377.1"/>
    <property type="molecule type" value="Genomic_DNA"/>
</dbReference>
<proteinExistence type="inferred from homology"/>
<dbReference type="GO" id="GO:0106274">
    <property type="term" value="F:NAD+-protein-arginine ADP-ribosyltransferase activity"/>
    <property type="evidence" value="ECO:0007669"/>
    <property type="project" value="UniProtKB-EC"/>
</dbReference>
<dbReference type="InterPro" id="IPR051476">
    <property type="entry name" value="Bac_ResReg_Asp_Phosphatase"/>
</dbReference>
<dbReference type="PANTHER" id="PTHR46630:SF1">
    <property type="entry name" value="TETRATRICOPEPTIDE REPEAT PROTEIN 29"/>
    <property type="match status" value="1"/>
</dbReference>
<comment type="catalytic activity">
    <reaction evidence="10 11">
        <text>L-arginyl-[protein] + NAD(+) = N(omega)-(ADP-D-ribosyl)-L-arginyl-[protein] + nicotinamide + H(+)</text>
        <dbReference type="Rhea" id="RHEA:19149"/>
        <dbReference type="Rhea" id="RHEA-COMP:10532"/>
        <dbReference type="Rhea" id="RHEA-COMP:15087"/>
        <dbReference type="ChEBI" id="CHEBI:15378"/>
        <dbReference type="ChEBI" id="CHEBI:17154"/>
        <dbReference type="ChEBI" id="CHEBI:29965"/>
        <dbReference type="ChEBI" id="CHEBI:57540"/>
        <dbReference type="ChEBI" id="CHEBI:142554"/>
        <dbReference type="EC" id="2.4.2.31"/>
    </reaction>
</comment>
<comment type="function">
    <text evidence="9">Axonemal protein which is implicated in axonemal and/or peri-axonemal structure assembly and regulates flagellum assembly and beating and therefore sperm motility.</text>
</comment>
<dbReference type="Proteomes" id="UP000663887">
    <property type="component" value="Unassembled WGS sequence"/>
</dbReference>
<evidence type="ECO:0000256" key="9">
    <source>
        <dbReference type="ARBA" id="ARBA00044739"/>
    </source>
</evidence>
<evidence type="ECO:0000256" key="7">
    <source>
        <dbReference type="ARBA" id="ARBA00022737"/>
    </source>
</evidence>
<sequence length="1097" mass="128250">MDEYVNIIWYDENLSDQTKDILKTIHYRQFQSASIACLQRTMNDDIHDSEKILLILSGNMDHELILSTVHNERRIISIFILTDSLHISLEAYNKICGVFTNYEALEKKMLVQARILNNQAAAFDFDEKLTEKSMEEMIDNPEVGLFDMHSRFSTNRFVTLGGKEKLLKYCRRRYASNSTQLRNIDEFERTYESKDALRWYSKDCFLFSSLNKCLRKQSGNVYDCDMLCFAVDLSMQIQLEWKKQREDKNAILNSFHVYRGLRLPETEVTRIQSYLAKSVTTKGFLSTTKSIIVARMFAANVVFDIEIDPKLENIVYADISAYSHISDEEEVLIDFGTSFQVTDIMQDDDNVWIVHLMSVNEIDKLIDSYIKVKKSQNEPDVMIATGLIFFGHKDRACRFLRESLNSTNDNMDKFELNCELGEIHAKSGEFMLAASCLQEAHRLCTLSDPCLNRLHSVSFWLAIMYACLNEHVKVLDYLTIQLEFPDPKPYSLPRLRSTSWNYLVTNEQSLRFDPYQIAYDHLQRCLTIYKDDENILCKIHFYLGLILLKCDREAITLQSLDESLQHFKQSERLASDQSTDFLVLYYYHMGVIYETKECYHEAKRYYCKILPILRYNRDQKEKLTLIHVRIAACYAALKKYTFSIKRYIGALQQIQMIGNSILYRKVQAHLGTAYLKANQYNKAIEQFLGITLLIDVIETSFVREIYLIIAETLLKANDVVRAMMYYSKFLDRYEDVKEYDFATWCEACERVIYMYYSKNQFGDSIMHAKKLLEIRKNNCPEYFEDIMNTQLILALCCQRKEEWHEAITYYNMAYDTIGQMMTNIFVETYDPLISGQAVLIQSMLATLSRTIENYDQAIYHAKIALETEEKRLSRHKMTLASCYDFIGWCHYKKGEYDKALDFCTIGLHLLYMCVSESDIRCCIMYHSLATIRLELGHLKQSYDYCMKAIRILACGPEFERKKLTAAYFFLLRERICQREYNISKTTTNVEKSSNILEVYQDSQAFSSLQSAEIKHSDLLLSKTDAKLYLPEKVIFRITFDEIFPFLLEDNLDLLLAATQFIIIDPLDTGSSLHIIELEESEPPSPILYPMFTRTNTT</sequence>
<name>A0A816TML1_9BILA</name>
<evidence type="ECO:0000256" key="10">
    <source>
        <dbReference type="ARBA" id="ARBA00047597"/>
    </source>
</evidence>
<evidence type="ECO:0000256" key="4">
    <source>
        <dbReference type="ARBA" id="ARBA00022676"/>
    </source>
</evidence>
<dbReference type="PROSITE" id="PS51996">
    <property type="entry name" value="TR_MART"/>
    <property type="match status" value="1"/>
</dbReference>
<keyword evidence="7" id="KW-0677">Repeat</keyword>
<dbReference type="EC" id="2.4.2.31" evidence="11"/>
<comment type="subcellular location">
    <subcellularLocation>
        <location evidence="1">Cytoplasm</location>
    </subcellularLocation>
</comment>
<evidence type="ECO:0000313" key="16">
    <source>
        <dbReference type="Proteomes" id="UP000663866"/>
    </source>
</evidence>
<comment type="similarity">
    <text evidence="2 11">Belongs to the Arg-specific ADP-ribosyltransferase family.</text>
</comment>
<keyword evidence="6" id="KW-0548">Nucleotidyltransferase</keyword>
<evidence type="ECO:0000256" key="11">
    <source>
        <dbReference type="RuleBase" id="RU361228"/>
    </source>
</evidence>
<dbReference type="GO" id="GO:0005737">
    <property type="term" value="C:cytoplasm"/>
    <property type="evidence" value="ECO:0007669"/>
    <property type="project" value="UniProtKB-SubCell"/>
</dbReference>
<keyword evidence="8" id="KW-0802">TPR repeat</keyword>
<dbReference type="EMBL" id="CAJOBF010001371">
    <property type="protein sequence ID" value="CAF3943550.1"/>
    <property type="molecule type" value="Genomic_DNA"/>
</dbReference>
<keyword evidence="11" id="KW-0521">NADP</keyword>
<dbReference type="Proteomes" id="UP000663842">
    <property type="component" value="Unassembled WGS sequence"/>
</dbReference>
<dbReference type="Pfam" id="PF01129">
    <property type="entry name" value="ART"/>
    <property type="match status" value="1"/>
</dbReference>
<dbReference type="InterPro" id="IPR019734">
    <property type="entry name" value="TPR_rpt"/>
</dbReference>
<evidence type="ECO:0000256" key="1">
    <source>
        <dbReference type="ARBA" id="ARBA00004496"/>
    </source>
</evidence>
<dbReference type="Proteomes" id="UP000663866">
    <property type="component" value="Unassembled WGS sequence"/>
</dbReference>
<dbReference type="Proteomes" id="UP000663856">
    <property type="component" value="Unassembled WGS sequence"/>
</dbReference>
<keyword evidence="4 11" id="KW-0328">Glycosyltransferase</keyword>
<evidence type="ECO:0000313" key="14">
    <source>
        <dbReference type="EMBL" id="CAF3818377.1"/>
    </source>
</evidence>
<keyword evidence="5 11" id="KW-0808">Transferase</keyword>
<dbReference type="PANTHER" id="PTHR46630">
    <property type="entry name" value="TETRATRICOPEPTIDE REPEAT PROTEIN 29"/>
    <property type="match status" value="1"/>
</dbReference>
<dbReference type="EMBL" id="CAJNRG010008308">
    <property type="protein sequence ID" value="CAF2103061.1"/>
    <property type="molecule type" value="Genomic_DNA"/>
</dbReference>
<keyword evidence="3" id="KW-0963">Cytoplasm</keyword>
<evidence type="ECO:0000256" key="6">
    <source>
        <dbReference type="ARBA" id="ARBA00022695"/>
    </source>
</evidence>
<dbReference type="EMBL" id="CAJNRF010017159">
    <property type="protein sequence ID" value="CAF2224680.1"/>
    <property type="molecule type" value="Genomic_DNA"/>
</dbReference>
<organism evidence="12 17">
    <name type="scientific">Rotaria magnacalcarata</name>
    <dbReference type="NCBI Taxonomy" id="392030"/>
    <lineage>
        <taxon>Eukaryota</taxon>
        <taxon>Metazoa</taxon>
        <taxon>Spiralia</taxon>
        <taxon>Gnathifera</taxon>
        <taxon>Rotifera</taxon>
        <taxon>Eurotatoria</taxon>
        <taxon>Bdelloidea</taxon>
        <taxon>Philodinida</taxon>
        <taxon>Philodinidae</taxon>
        <taxon>Rotaria</taxon>
    </lineage>
</organism>
<evidence type="ECO:0000256" key="2">
    <source>
        <dbReference type="ARBA" id="ARBA00009558"/>
    </source>
</evidence>
<comment type="caution">
    <text evidence="12">The sequence shown here is derived from an EMBL/GenBank/DDBJ whole genome shotgun (WGS) entry which is preliminary data.</text>
</comment>
<keyword evidence="11" id="KW-0520">NAD</keyword>
<reference evidence="12" key="1">
    <citation type="submission" date="2021-02" db="EMBL/GenBank/DDBJ databases">
        <authorList>
            <person name="Nowell W R."/>
        </authorList>
    </citation>
    <scope>NUCLEOTIDE SEQUENCE</scope>
</reference>
<accession>A0A816TML1</accession>